<dbReference type="STRING" id="985665.HPL003_20745"/>
<feature type="binding site" evidence="10">
    <location>
        <position position="255"/>
    </location>
    <ligand>
        <name>glycerol</name>
        <dbReference type="ChEBI" id="CHEBI:17754"/>
    </ligand>
</feature>
<dbReference type="HOGENOM" id="CLU_044754_1_0_9"/>
<dbReference type="AlphaFoldDB" id="G7VU67"/>
<dbReference type="NCBIfam" id="NF006941">
    <property type="entry name" value="PRK09423.1"/>
    <property type="match status" value="1"/>
</dbReference>
<evidence type="ECO:0000313" key="15">
    <source>
        <dbReference type="Proteomes" id="UP000005876"/>
    </source>
</evidence>
<feature type="binding site" evidence="12">
    <location>
        <position position="38"/>
    </location>
    <ligand>
        <name>NAD(+)</name>
        <dbReference type="ChEBI" id="CHEBI:57540"/>
    </ligand>
</feature>
<feature type="binding site" evidence="12">
    <location>
        <position position="128"/>
    </location>
    <ligand>
        <name>NAD(+)</name>
        <dbReference type="ChEBI" id="CHEBI:57540"/>
    </ligand>
</feature>
<dbReference type="CDD" id="cd08170">
    <property type="entry name" value="GlyDH"/>
    <property type="match status" value="1"/>
</dbReference>
<dbReference type="Pfam" id="PF00465">
    <property type="entry name" value="Fe-ADH"/>
    <property type="match status" value="1"/>
</dbReference>
<reference key="2">
    <citation type="submission" date="2011-11" db="EMBL/GenBank/DDBJ databases">
        <authorList>
            <person name="Shin S.H."/>
            <person name="Kim S."/>
            <person name="Kim J.Y."/>
        </authorList>
    </citation>
    <scope>NUCLEOTIDE SEQUENCE</scope>
    <source>
        <strain>HPL-003</strain>
    </source>
</reference>
<feature type="binding site" evidence="12">
    <location>
        <position position="126"/>
    </location>
    <ligand>
        <name>NAD(+)</name>
        <dbReference type="ChEBI" id="CHEBI:57540"/>
    </ligand>
</feature>
<dbReference type="eggNOG" id="COG0371">
    <property type="taxonomic scope" value="Bacteria"/>
</dbReference>
<feature type="binding site" evidence="12">
    <location>
        <position position="132"/>
    </location>
    <ligand>
        <name>NAD(+)</name>
        <dbReference type="ChEBI" id="CHEBI:57540"/>
    </ligand>
</feature>
<keyword evidence="10" id="KW-0862">Zinc</keyword>
<dbReference type="InterPro" id="IPR018211">
    <property type="entry name" value="ADH_Fe_CS"/>
</dbReference>
<feature type="domain" description="Alcohol dehydrogenase iron-type/glycerol dehydrogenase GldA" evidence="13">
    <location>
        <begin position="9"/>
        <end position="155"/>
    </location>
</feature>
<evidence type="ECO:0000256" key="10">
    <source>
        <dbReference type="PIRSR" id="PIRSR000112-1"/>
    </source>
</evidence>
<dbReference type="InterPro" id="IPR001670">
    <property type="entry name" value="ADH_Fe/GldA"/>
</dbReference>
<dbReference type="Proteomes" id="UP000005876">
    <property type="component" value="Chromosome"/>
</dbReference>
<dbReference type="GO" id="GO:0019563">
    <property type="term" value="P:glycerol catabolic process"/>
    <property type="evidence" value="ECO:0007669"/>
    <property type="project" value="UniProtKB-ARBA"/>
</dbReference>
<comment type="pathway">
    <text evidence="6">Polyol metabolism; glycerol fermentation; glycerone phosphate from glycerol (oxidative route): step 1/2.</text>
</comment>
<dbReference type="EC" id="1.1.1.6" evidence="7"/>
<keyword evidence="4 14" id="KW-0560">Oxidoreductase</keyword>
<evidence type="ECO:0000256" key="2">
    <source>
        <dbReference type="ARBA" id="ARBA00022723"/>
    </source>
</evidence>
<feature type="binding site" evidence="10">
    <location>
        <position position="172"/>
    </location>
    <ligand>
        <name>glycerol</name>
        <dbReference type="ChEBI" id="CHEBI:17754"/>
    </ligand>
</feature>
<dbReference type="FunFam" id="3.40.50.1970:FF:000005">
    <property type="entry name" value="Glycerol dehydrogenase"/>
    <property type="match status" value="1"/>
</dbReference>
<dbReference type="GO" id="GO:0015980">
    <property type="term" value="P:energy derivation by oxidation of organic compounds"/>
    <property type="evidence" value="ECO:0007669"/>
    <property type="project" value="UniProtKB-ARBA"/>
</dbReference>
<evidence type="ECO:0000256" key="5">
    <source>
        <dbReference type="ARBA" id="ARBA00023027"/>
    </source>
</evidence>
<dbReference type="PROSITE" id="PS00060">
    <property type="entry name" value="ADH_IRON_2"/>
    <property type="match status" value="1"/>
</dbReference>
<evidence type="ECO:0000313" key="14">
    <source>
        <dbReference type="EMBL" id="AET60883.1"/>
    </source>
</evidence>
<evidence type="ECO:0000256" key="4">
    <source>
        <dbReference type="ARBA" id="ARBA00023002"/>
    </source>
</evidence>
<dbReference type="EMBL" id="CP003107">
    <property type="protein sequence ID" value="AET60883.1"/>
    <property type="molecule type" value="Genomic_DNA"/>
</dbReference>
<proteinExistence type="inferred from homology"/>
<evidence type="ECO:0000259" key="13">
    <source>
        <dbReference type="Pfam" id="PF00465"/>
    </source>
</evidence>
<dbReference type="KEGG" id="pta:HPL003_20745"/>
<dbReference type="GO" id="GO:0008888">
    <property type="term" value="F:glycerol dehydrogenase (NAD+) activity"/>
    <property type="evidence" value="ECO:0007669"/>
    <property type="project" value="UniProtKB-EC"/>
</dbReference>
<dbReference type="OrthoDB" id="5198708at2"/>
<accession>G7VU67</accession>
<dbReference type="PANTHER" id="PTHR43616">
    <property type="entry name" value="GLYCEROL DEHYDROGENASE"/>
    <property type="match status" value="1"/>
</dbReference>
<dbReference type="PIRSF" id="PIRSF000112">
    <property type="entry name" value="Glycerol_dehydrogenase"/>
    <property type="match status" value="1"/>
</dbReference>
<dbReference type="GO" id="GO:0046872">
    <property type="term" value="F:metal ion binding"/>
    <property type="evidence" value="ECO:0007669"/>
    <property type="project" value="UniProtKB-KW"/>
</dbReference>
<feature type="binding site" evidence="12">
    <location>
        <begin position="95"/>
        <end position="99"/>
    </location>
    <ligand>
        <name>NAD(+)</name>
        <dbReference type="ChEBI" id="CHEBI:57540"/>
    </ligand>
</feature>
<keyword evidence="5 12" id="KW-0520">NAD</keyword>
<keyword evidence="3" id="KW-0319">Glycerol metabolism</keyword>
<dbReference type="Gene3D" id="3.40.50.1970">
    <property type="match status" value="1"/>
</dbReference>
<reference evidence="15" key="1">
    <citation type="submission" date="2011-11" db="EMBL/GenBank/DDBJ databases">
        <title>Complete sequence of Paenibacillus terrae HPL-003.</title>
        <authorList>
            <person name="Shin S.H."/>
            <person name="Kim S."/>
            <person name="Kim J.Y."/>
        </authorList>
    </citation>
    <scope>NUCLEOTIDE SEQUENCE [LARGE SCALE GENOMIC DNA]</scope>
    <source>
        <strain evidence="15">HPL-003</strain>
    </source>
</reference>
<evidence type="ECO:0000256" key="6">
    <source>
        <dbReference type="ARBA" id="ARBA00037918"/>
    </source>
</evidence>
<reference evidence="14 15" key="3">
    <citation type="journal article" date="2012" name="J. Bacteriol.">
        <title>Genome Sequence of Paenibacillus terrae HPL-003, a Xylanase-Producing Bacterium Isolated from Soil Found in Forest Residue.</title>
        <authorList>
            <person name="Shin S.H."/>
            <person name="Kim S."/>
            <person name="Kim J.Y."/>
            <person name="Song H.Y."/>
            <person name="Cho S.J."/>
            <person name="Kim D.R."/>
            <person name="Lee K.I."/>
            <person name="Lim H.K."/>
            <person name="Park N.J."/>
            <person name="Hwang I.T."/>
            <person name="Yang K.S."/>
        </authorList>
    </citation>
    <scope>NUCLEOTIDE SEQUENCE [LARGE SCALE GENOMIC DNA]</scope>
    <source>
        <strain evidence="14 15">HPL-003</strain>
    </source>
</reference>
<dbReference type="RefSeq" id="WP_014281580.1">
    <property type="nucleotide sequence ID" value="NC_016641.1"/>
</dbReference>
<dbReference type="PANTHER" id="PTHR43616:SF5">
    <property type="entry name" value="GLYCEROL DEHYDROGENASE 1"/>
    <property type="match status" value="1"/>
</dbReference>
<comment type="similarity">
    <text evidence="1">Belongs to the iron-containing alcohol dehydrogenase family.</text>
</comment>
<gene>
    <name evidence="14" type="primary">gldA</name>
    <name evidence="14" type="ordered locus">HPL003_20745</name>
</gene>
<feature type="binding site" evidence="10">
    <location>
        <position position="273"/>
    </location>
    <ligand>
        <name>glycerol</name>
        <dbReference type="ChEBI" id="CHEBI:17754"/>
    </ligand>
</feature>
<evidence type="ECO:0000256" key="11">
    <source>
        <dbReference type="PIRSR" id="PIRSR000112-2"/>
    </source>
</evidence>
<comment type="catalytic activity">
    <reaction evidence="9">
        <text>glycerol + NAD(+) = dihydroxyacetone + NADH + H(+)</text>
        <dbReference type="Rhea" id="RHEA:13769"/>
        <dbReference type="ChEBI" id="CHEBI:15378"/>
        <dbReference type="ChEBI" id="CHEBI:16016"/>
        <dbReference type="ChEBI" id="CHEBI:17754"/>
        <dbReference type="ChEBI" id="CHEBI:57540"/>
        <dbReference type="ChEBI" id="CHEBI:57945"/>
        <dbReference type="EC" id="1.1.1.6"/>
    </reaction>
</comment>
<dbReference type="Gene3D" id="1.20.1090.10">
    <property type="entry name" value="Dehydroquinate synthase-like - alpha domain"/>
    <property type="match status" value="1"/>
</dbReference>
<feature type="binding site" evidence="12">
    <location>
        <begin position="117"/>
        <end position="120"/>
    </location>
    <ligand>
        <name>NAD(+)</name>
        <dbReference type="ChEBI" id="CHEBI:57540"/>
    </ligand>
</feature>
<dbReference type="InterPro" id="IPR016205">
    <property type="entry name" value="Glycerol_DH"/>
</dbReference>
<evidence type="ECO:0000256" key="1">
    <source>
        <dbReference type="ARBA" id="ARBA00007358"/>
    </source>
</evidence>
<comment type="cofactor">
    <cofactor evidence="10">
        <name>Zn(2+)</name>
        <dbReference type="ChEBI" id="CHEBI:29105"/>
    </cofactor>
    <text evidence="10">Binds 1 zinc ion per subunit.</text>
</comment>
<evidence type="ECO:0000256" key="12">
    <source>
        <dbReference type="PIRSR" id="PIRSR000112-3"/>
    </source>
</evidence>
<evidence type="ECO:0000256" key="9">
    <source>
        <dbReference type="ARBA" id="ARBA00049006"/>
    </source>
</evidence>
<name>G7VU67_PAETH</name>
<evidence type="ECO:0000256" key="7">
    <source>
        <dbReference type="ARBA" id="ARBA00039147"/>
    </source>
</evidence>
<evidence type="ECO:0000256" key="8">
    <source>
        <dbReference type="ARBA" id="ARBA00040132"/>
    </source>
</evidence>
<keyword evidence="2 10" id="KW-0479">Metal-binding</keyword>
<dbReference type="SUPFAM" id="SSF56796">
    <property type="entry name" value="Dehydroquinate synthase-like"/>
    <property type="match status" value="1"/>
</dbReference>
<evidence type="ECO:0000256" key="3">
    <source>
        <dbReference type="ARBA" id="ARBA00022798"/>
    </source>
</evidence>
<sequence>MSEKVFISPGKYVQGKNVIDKTGEYVKPLGHTALVIADKLVWGIAADRVVKSLEQAGITSIKVEFQGEASKNEVNRIADQGRSGHVDIVIGVGGGKTLDTAKAVNEALGSSVVIIPTTASTDAPTSALSVLYTDEGSFDTYSFFSKSPSLILVDTKVISQAPPLFLSSGIADAMATWIEARAVIEARATTMAGGLPTLAAEAIAAKCEEVLFDYGLQAYESVKRKVVTPALEAVVEANTLLSGLGFESGGLAGAHAIHNGFTVLEGDIHHLTHGQKVAFGTLVQLALEKRPLAEVERYIDFYLKLDLPVTLEDVKLQEASREDLYRVAQAATKEGETAHNLPFAVTADDVLDAILAADQYSLAYKAKIGHKN</sequence>
<protein>
    <recommendedName>
        <fullName evidence="8">Glycerol dehydrogenase</fullName>
        <ecNumber evidence="7">1.1.1.6</ecNumber>
    </recommendedName>
</protein>
<feature type="binding site" evidence="11">
    <location>
        <position position="122"/>
    </location>
    <ligand>
        <name>glycerol</name>
        <dbReference type="ChEBI" id="CHEBI:17754"/>
    </ligand>
</feature>
<organism evidence="14 15">
    <name type="scientific">Paenibacillus terrae (strain HPL-003)</name>
    <dbReference type="NCBI Taxonomy" id="985665"/>
    <lineage>
        <taxon>Bacteria</taxon>
        <taxon>Bacillati</taxon>
        <taxon>Bacillota</taxon>
        <taxon>Bacilli</taxon>
        <taxon>Bacillales</taxon>
        <taxon>Paenibacillaceae</taxon>
        <taxon>Paenibacillus</taxon>
    </lineage>
</organism>